<evidence type="ECO:0000313" key="5">
    <source>
        <dbReference type="Proteomes" id="UP000285301"/>
    </source>
</evidence>
<organism evidence="4 5">
    <name type="scientific">Dinothrombium tinctorium</name>
    <dbReference type="NCBI Taxonomy" id="1965070"/>
    <lineage>
        <taxon>Eukaryota</taxon>
        <taxon>Metazoa</taxon>
        <taxon>Ecdysozoa</taxon>
        <taxon>Arthropoda</taxon>
        <taxon>Chelicerata</taxon>
        <taxon>Arachnida</taxon>
        <taxon>Acari</taxon>
        <taxon>Acariformes</taxon>
        <taxon>Trombidiformes</taxon>
        <taxon>Prostigmata</taxon>
        <taxon>Anystina</taxon>
        <taxon>Parasitengona</taxon>
        <taxon>Trombidioidea</taxon>
        <taxon>Trombidiidae</taxon>
        <taxon>Dinothrombium</taxon>
    </lineage>
</organism>
<reference evidence="4" key="2">
    <citation type="submission" date="2018-11" db="EMBL/GenBank/DDBJ databases">
        <title>Trombidioid mite genomics.</title>
        <authorList>
            <person name="Dong X."/>
        </authorList>
    </citation>
    <scope>NUCLEOTIDE SEQUENCE</scope>
    <source>
        <strain evidence="4">UoL-WK</strain>
    </source>
</reference>
<dbReference type="Gene3D" id="2.60.40.150">
    <property type="entry name" value="C2 domain"/>
    <property type="match status" value="1"/>
</dbReference>
<evidence type="ECO:0000313" key="4">
    <source>
        <dbReference type="EMBL" id="RWS15429.1"/>
    </source>
</evidence>
<evidence type="ECO:0000259" key="1">
    <source>
        <dbReference type="PROSITE" id="PS50004"/>
    </source>
</evidence>
<proteinExistence type="predicted"/>
<dbReference type="EMBL" id="NCKU01000840">
    <property type="protein sequence ID" value="RWS13949.1"/>
    <property type="molecule type" value="Genomic_DNA"/>
</dbReference>
<dbReference type="EMBL" id="NCKU01000851">
    <property type="protein sequence ID" value="RWS13905.1"/>
    <property type="molecule type" value="Genomic_DNA"/>
</dbReference>
<sequence length="181" mass="21010">MLLKVYISAITGVQSKLPCYVSVSFRDIVHKTIVRRNVLNEFIHELFKWETQDDIREDEMVVIAISEKGSFFCDKILGKYTLCLAKVVNDGYQAISDHCINDENLQTPLRITFDINITHSDQQVLKKASYFNVCNFASYIGSYFWCGKPIPKYDTEPGERDDEKFHLNEDKKQQVKYGAMF</sequence>
<evidence type="ECO:0000313" key="2">
    <source>
        <dbReference type="EMBL" id="RWS13905.1"/>
    </source>
</evidence>
<comment type="caution">
    <text evidence="4">The sequence shown here is derived from an EMBL/GenBank/DDBJ whole genome shotgun (WGS) entry which is preliminary data.</text>
</comment>
<dbReference type="PROSITE" id="PS50004">
    <property type="entry name" value="C2"/>
    <property type="match status" value="1"/>
</dbReference>
<feature type="domain" description="C2" evidence="1">
    <location>
        <begin position="1"/>
        <end position="97"/>
    </location>
</feature>
<reference evidence="4 5" key="1">
    <citation type="journal article" date="2018" name="Gigascience">
        <title>Genomes of trombidid mites reveal novel predicted allergens and laterally-transferred genes associated with secondary metabolism.</title>
        <authorList>
            <person name="Dong X."/>
            <person name="Chaisiri K."/>
            <person name="Xia D."/>
            <person name="Armstrong S.D."/>
            <person name="Fang Y."/>
            <person name="Donnelly M.J."/>
            <person name="Kadowaki T."/>
            <person name="McGarry J.W."/>
            <person name="Darby A.C."/>
            <person name="Makepeace B.L."/>
        </authorList>
    </citation>
    <scope>NUCLEOTIDE SEQUENCE [LARGE SCALE GENOMIC DNA]</scope>
    <source>
        <strain evidence="4">UoL-WK</strain>
    </source>
</reference>
<dbReference type="InterPro" id="IPR000008">
    <property type="entry name" value="C2_dom"/>
</dbReference>
<protein>
    <submittedName>
        <fullName evidence="4">Otoferlin-like protein</fullName>
    </submittedName>
</protein>
<keyword evidence="5" id="KW-1185">Reference proteome</keyword>
<name>A0A3S3PHL3_9ACAR</name>
<dbReference type="InterPro" id="IPR035892">
    <property type="entry name" value="C2_domain_sf"/>
</dbReference>
<evidence type="ECO:0000313" key="3">
    <source>
        <dbReference type="EMBL" id="RWS13949.1"/>
    </source>
</evidence>
<dbReference type="EMBL" id="NCKU01000460">
    <property type="protein sequence ID" value="RWS15429.1"/>
    <property type="molecule type" value="Genomic_DNA"/>
</dbReference>
<dbReference type="SUPFAM" id="SSF49562">
    <property type="entry name" value="C2 domain (Calcium/lipid-binding domain, CaLB)"/>
    <property type="match status" value="1"/>
</dbReference>
<dbReference type="Pfam" id="PF00168">
    <property type="entry name" value="C2"/>
    <property type="match status" value="1"/>
</dbReference>
<dbReference type="AlphaFoldDB" id="A0A3S3PHL3"/>
<gene>
    <name evidence="4" type="ORF">B4U79_17227</name>
    <name evidence="3" type="ORF">B4U79_17325</name>
    <name evidence="2" type="ORF">B4U79_17326</name>
</gene>
<dbReference type="Proteomes" id="UP000285301">
    <property type="component" value="Unassembled WGS sequence"/>
</dbReference>
<accession>A0A3S3PHL3</accession>